<feature type="domain" description="Calcineurin-like phosphoesterase" evidence="2">
    <location>
        <begin position="129"/>
        <end position="308"/>
    </location>
</feature>
<sequence length="479" mass="52570">MNVMNYWVLLCTSSTVCCAQSIITRGPYLNNSDTKATIRWRTDSPTNSVVTIGAATYTNSLQTTEHIVKITGLTPNSHYSYRIGSTSYTFPVDTNYHFHTAPVSGSYVRPVTVIGIGDFGVSTTAQNDVENVLPQQADVWQWYGDNAYPIGSAAEYEAHAFGPHYRNHYPKLNLLPSLGNHDAVSSSPTTQTGPYFEYFSLPSSGEYGGVASNTAAYYSYNYGHVHFIVLESTEAPFRSATGAMANWLRQDLQADKSLWRVVYFHHPPFSKGSHNSDLEIDMVEMRQNIVPILEQYGVDLVLTGHCHGYERSHFMHGFYGTSSQFNDSYRLSSGTGFPEPYQKTNKGAVYAVVGTGGVALKGSGIHNAMATSVFNKYGFAKMTFTRDSLWFQFIGTDKQVVDQFIIRKVQPCPDQLVFSSPPHLGTQSFEAHLTITSTNQTAKGSAISYSAGKSVELKPGFSTSSGSIFQATVGGCNPP</sequence>
<organism evidence="3 4">
    <name type="scientific">Runella rosea</name>
    <dbReference type="NCBI Taxonomy" id="2259595"/>
    <lineage>
        <taxon>Bacteria</taxon>
        <taxon>Pseudomonadati</taxon>
        <taxon>Bacteroidota</taxon>
        <taxon>Cytophagia</taxon>
        <taxon>Cytophagales</taxon>
        <taxon>Spirosomataceae</taxon>
        <taxon>Runella</taxon>
    </lineage>
</organism>
<proteinExistence type="predicted"/>
<dbReference type="AlphaFoldDB" id="A0A344TFM2"/>
<evidence type="ECO:0000256" key="1">
    <source>
        <dbReference type="ARBA" id="ARBA00022729"/>
    </source>
</evidence>
<dbReference type="KEGG" id="run:DR864_06710"/>
<evidence type="ECO:0000313" key="3">
    <source>
        <dbReference type="EMBL" id="AXE17443.1"/>
    </source>
</evidence>
<dbReference type="InterPro" id="IPR055015">
    <property type="entry name" value="GCX_COOH"/>
</dbReference>
<dbReference type="GO" id="GO:0003993">
    <property type="term" value="F:acid phosphatase activity"/>
    <property type="evidence" value="ECO:0007669"/>
    <property type="project" value="InterPro"/>
</dbReference>
<dbReference type="GO" id="GO:0046872">
    <property type="term" value="F:metal ion binding"/>
    <property type="evidence" value="ECO:0007669"/>
    <property type="project" value="InterPro"/>
</dbReference>
<dbReference type="Pfam" id="PF00149">
    <property type="entry name" value="Metallophos"/>
    <property type="match status" value="1"/>
</dbReference>
<dbReference type="NCBIfam" id="NF045639">
    <property type="entry name" value="GCX_COOH"/>
    <property type="match status" value="1"/>
</dbReference>
<reference evidence="3 4" key="1">
    <citation type="submission" date="2018-07" db="EMBL/GenBank/DDBJ databases">
        <title>Genome sequencing of Runella.</title>
        <authorList>
            <person name="Baek M.-G."/>
            <person name="Yi H."/>
        </authorList>
    </citation>
    <scope>NUCLEOTIDE SEQUENCE [LARGE SCALE GENOMIC DNA]</scope>
    <source>
        <strain evidence="3 4">HYN0085</strain>
    </source>
</reference>
<accession>A0A344TFM2</accession>
<dbReference type="InterPro" id="IPR004843">
    <property type="entry name" value="Calcineurin-like_PHP"/>
</dbReference>
<name>A0A344TFM2_9BACT</name>
<evidence type="ECO:0000259" key="2">
    <source>
        <dbReference type="Pfam" id="PF00149"/>
    </source>
</evidence>
<dbReference type="SUPFAM" id="SSF49363">
    <property type="entry name" value="Purple acid phosphatase, N-terminal domain"/>
    <property type="match status" value="1"/>
</dbReference>
<dbReference type="InterPro" id="IPR039331">
    <property type="entry name" value="PAPs-like"/>
</dbReference>
<dbReference type="OrthoDB" id="9809781at2"/>
<dbReference type="SUPFAM" id="SSF56300">
    <property type="entry name" value="Metallo-dependent phosphatases"/>
    <property type="match status" value="1"/>
</dbReference>
<keyword evidence="1" id="KW-0732">Signal</keyword>
<gene>
    <name evidence="3" type="ORF">DR864_06710</name>
</gene>
<dbReference type="Proteomes" id="UP000251993">
    <property type="component" value="Chromosome"/>
</dbReference>
<dbReference type="InterPro" id="IPR008963">
    <property type="entry name" value="Purple_acid_Pase-like_N"/>
</dbReference>
<dbReference type="Gene3D" id="3.60.21.10">
    <property type="match status" value="1"/>
</dbReference>
<keyword evidence="4" id="KW-1185">Reference proteome</keyword>
<dbReference type="PANTHER" id="PTHR22953">
    <property type="entry name" value="ACID PHOSPHATASE RELATED"/>
    <property type="match status" value="1"/>
</dbReference>
<dbReference type="InterPro" id="IPR029052">
    <property type="entry name" value="Metallo-depent_PP-like"/>
</dbReference>
<protein>
    <recommendedName>
        <fullName evidence="2">Calcineurin-like phosphoesterase domain-containing protein</fullName>
    </recommendedName>
</protein>
<evidence type="ECO:0000313" key="4">
    <source>
        <dbReference type="Proteomes" id="UP000251993"/>
    </source>
</evidence>
<dbReference type="EMBL" id="CP030850">
    <property type="protein sequence ID" value="AXE17443.1"/>
    <property type="molecule type" value="Genomic_DNA"/>
</dbReference>
<dbReference type="PANTHER" id="PTHR22953:SF153">
    <property type="entry name" value="PURPLE ACID PHOSPHATASE"/>
    <property type="match status" value="1"/>
</dbReference>